<evidence type="ECO:0000313" key="5">
    <source>
        <dbReference type="EMBL" id="RMZ70428.1"/>
    </source>
</evidence>
<dbReference type="GO" id="GO:0043386">
    <property type="term" value="P:mycotoxin biosynthetic process"/>
    <property type="evidence" value="ECO:0007669"/>
    <property type="project" value="InterPro"/>
</dbReference>
<accession>A0A3M7M7G7</accession>
<evidence type="ECO:0000256" key="3">
    <source>
        <dbReference type="ARBA" id="ARBA00035112"/>
    </source>
</evidence>
<feature type="compositionally biased region" description="Polar residues" evidence="4">
    <location>
        <begin position="1"/>
        <end position="12"/>
    </location>
</feature>
<dbReference type="PANTHER" id="PTHR33365">
    <property type="entry name" value="YALI0B05434P"/>
    <property type="match status" value="1"/>
</dbReference>
<organism evidence="5 6">
    <name type="scientific">Pyrenophora seminiperda CCB06</name>
    <dbReference type="NCBI Taxonomy" id="1302712"/>
    <lineage>
        <taxon>Eukaryota</taxon>
        <taxon>Fungi</taxon>
        <taxon>Dikarya</taxon>
        <taxon>Ascomycota</taxon>
        <taxon>Pezizomycotina</taxon>
        <taxon>Dothideomycetes</taxon>
        <taxon>Pleosporomycetidae</taxon>
        <taxon>Pleosporales</taxon>
        <taxon>Pleosporineae</taxon>
        <taxon>Pleosporaceae</taxon>
        <taxon>Pyrenophora</taxon>
    </lineage>
</organism>
<dbReference type="AlphaFoldDB" id="A0A3M7M7G7"/>
<dbReference type="EMBL" id="KE747824">
    <property type="protein sequence ID" value="RMZ70428.1"/>
    <property type="molecule type" value="Genomic_DNA"/>
</dbReference>
<dbReference type="Pfam" id="PF11807">
    <property type="entry name" value="UstYa"/>
    <property type="match status" value="1"/>
</dbReference>
<evidence type="ECO:0000256" key="4">
    <source>
        <dbReference type="SAM" id="MobiDB-lite"/>
    </source>
</evidence>
<name>A0A3M7M7G7_9PLEO</name>
<keyword evidence="2" id="KW-0560">Oxidoreductase</keyword>
<gene>
    <name evidence="5" type="ORF">GMOD_00000517</name>
</gene>
<dbReference type="PANTHER" id="PTHR33365:SF11">
    <property type="entry name" value="TAT PATHWAY SIGNAL SEQUENCE"/>
    <property type="match status" value="1"/>
</dbReference>
<comment type="pathway">
    <text evidence="1">Mycotoxin biosynthesis.</text>
</comment>
<dbReference type="InterPro" id="IPR021765">
    <property type="entry name" value="UstYa-like"/>
</dbReference>
<dbReference type="OrthoDB" id="3687641at2759"/>
<proteinExistence type="inferred from homology"/>
<comment type="similarity">
    <text evidence="3">Belongs to the ustYa family.</text>
</comment>
<keyword evidence="6" id="KW-1185">Reference proteome</keyword>
<protein>
    <submittedName>
        <fullName evidence="5">Thioesterase domain-containing</fullName>
    </submittedName>
</protein>
<reference evidence="5 6" key="1">
    <citation type="journal article" date="2014" name="PLoS ONE">
        <title>De novo Genome Assembly of the Fungal Plant Pathogen Pyrenophora semeniperda.</title>
        <authorList>
            <person name="Soliai M.M."/>
            <person name="Meyer S.E."/>
            <person name="Udall J.A."/>
            <person name="Elzinga D.E."/>
            <person name="Hermansen R.A."/>
            <person name="Bodily P.M."/>
            <person name="Hart A.A."/>
            <person name="Coleman C.E."/>
        </authorList>
    </citation>
    <scope>NUCLEOTIDE SEQUENCE [LARGE SCALE GENOMIC DNA]</scope>
    <source>
        <strain evidence="5 6">CCB06</strain>
        <tissue evidence="5">Mycelium</tissue>
    </source>
</reference>
<dbReference type="Proteomes" id="UP000265663">
    <property type="component" value="Unassembled WGS sequence"/>
</dbReference>
<evidence type="ECO:0000256" key="2">
    <source>
        <dbReference type="ARBA" id="ARBA00023002"/>
    </source>
</evidence>
<evidence type="ECO:0000313" key="6">
    <source>
        <dbReference type="Proteomes" id="UP000265663"/>
    </source>
</evidence>
<dbReference type="GO" id="GO:0016491">
    <property type="term" value="F:oxidoreductase activity"/>
    <property type="evidence" value="ECO:0007669"/>
    <property type="project" value="UniProtKB-KW"/>
</dbReference>
<feature type="region of interest" description="Disordered" evidence="4">
    <location>
        <begin position="1"/>
        <end position="23"/>
    </location>
</feature>
<sequence>MSPFTYTKVSNESSQLDSLEPLPPPPSRLVSGWRRLADSVQFLRWPVTYFLLVVILICELSIFNSQSAPKSPGGELNGLVPEFATERKMFHADKRYASDHKTMASINATKQEWTDLMPRGGGFFEVKNHNSYLLPPPMNFFNKDVYAIAVFHQLHCLMHMALYTDKLVLQIRNKDFVLDEGKLWHNDHCFNYIRNALLCCGDTTLEGQSQTPEVKNIPGTDGTGAVHVCRNYEDVKRFAEKTRLSDAKEHL</sequence>
<evidence type="ECO:0000256" key="1">
    <source>
        <dbReference type="ARBA" id="ARBA00004685"/>
    </source>
</evidence>